<comment type="caution">
    <text evidence="4">The sequence shown here is derived from an EMBL/GenBank/DDBJ whole genome shotgun (WGS) entry which is preliminary data.</text>
</comment>
<evidence type="ECO:0000259" key="3">
    <source>
        <dbReference type="PROSITE" id="PS51186"/>
    </source>
</evidence>
<dbReference type="PANTHER" id="PTHR10545">
    <property type="entry name" value="DIAMINE N-ACETYLTRANSFERASE"/>
    <property type="match status" value="1"/>
</dbReference>
<organism evidence="4 5">
    <name type="scientific">Geosmithia morbida</name>
    <dbReference type="NCBI Taxonomy" id="1094350"/>
    <lineage>
        <taxon>Eukaryota</taxon>
        <taxon>Fungi</taxon>
        <taxon>Dikarya</taxon>
        <taxon>Ascomycota</taxon>
        <taxon>Pezizomycotina</taxon>
        <taxon>Sordariomycetes</taxon>
        <taxon>Hypocreomycetidae</taxon>
        <taxon>Hypocreales</taxon>
        <taxon>Bionectriaceae</taxon>
        <taxon>Geosmithia</taxon>
    </lineage>
</organism>
<dbReference type="CDD" id="cd04301">
    <property type="entry name" value="NAT_SF"/>
    <property type="match status" value="1"/>
</dbReference>
<protein>
    <submittedName>
        <fullName evidence="4">D-amino-acid N-acetyltransferase</fullName>
    </submittedName>
</protein>
<dbReference type="InterPro" id="IPR016181">
    <property type="entry name" value="Acyl_CoA_acyltransferase"/>
</dbReference>
<dbReference type="EMBL" id="JAANYQ010000009">
    <property type="protein sequence ID" value="KAF4122338.1"/>
    <property type="molecule type" value="Genomic_DNA"/>
</dbReference>
<dbReference type="Pfam" id="PF00583">
    <property type="entry name" value="Acetyltransf_1"/>
    <property type="match status" value="1"/>
</dbReference>
<dbReference type="GeneID" id="55973553"/>
<dbReference type="SUPFAM" id="SSF55729">
    <property type="entry name" value="Acyl-CoA N-acyltransferases (Nat)"/>
    <property type="match status" value="1"/>
</dbReference>
<evidence type="ECO:0000256" key="1">
    <source>
        <dbReference type="ARBA" id="ARBA00022679"/>
    </source>
</evidence>
<dbReference type="GO" id="GO:0005737">
    <property type="term" value="C:cytoplasm"/>
    <property type="evidence" value="ECO:0007669"/>
    <property type="project" value="TreeGrafter"/>
</dbReference>
<accession>A0A9P4YVA3</accession>
<dbReference type="AlphaFoldDB" id="A0A9P4YVA3"/>
<evidence type="ECO:0000256" key="2">
    <source>
        <dbReference type="ARBA" id="ARBA00023315"/>
    </source>
</evidence>
<name>A0A9P4YVA3_9HYPO</name>
<keyword evidence="1" id="KW-0808">Transferase</keyword>
<dbReference type="GO" id="GO:0008080">
    <property type="term" value="F:N-acetyltransferase activity"/>
    <property type="evidence" value="ECO:0007669"/>
    <property type="project" value="TreeGrafter"/>
</dbReference>
<dbReference type="InterPro" id="IPR000182">
    <property type="entry name" value="GNAT_dom"/>
</dbReference>
<evidence type="ECO:0000313" key="5">
    <source>
        <dbReference type="Proteomes" id="UP000749293"/>
    </source>
</evidence>
<dbReference type="PANTHER" id="PTHR10545:SF29">
    <property type="entry name" value="GH14572P-RELATED"/>
    <property type="match status" value="1"/>
</dbReference>
<evidence type="ECO:0000313" key="4">
    <source>
        <dbReference type="EMBL" id="KAF4122338.1"/>
    </source>
</evidence>
<dbReference type="Proteomes" id="UP000749293">
    <property type="component" value="Unassembled WGS sequence"/>
</dbReference>
<proteinExistence type="predicted"/>
<dbReference type="RefSeq" id="XP_035320990.1">
    <property type="nucleotide sequence ID" value="XM_035469295.1"/>
</dbReference>
<dbReference type="PROSITE" id="PS51186">
    <property type="entry name" value="GNAT"/>
    <property type="match status" value="1"/>
</dbReference>
<keyword evidence="5" id="KW-1185">Reference proteome</keyword>
<reference evidence="4" key="1">
    <citation type="submission" date="2020-03" db="EMBL/GenBank/DDBJ databases">
        <title>Site-based positive gene gene selection in Geosmithia morbida across the United States reveals a broad range of putative effectors and factors for local host and environmental adapation.</title>
        <authorList>
            <person name="Onufrak A."/>
            <person name="Murdoch R.W."/>
            <person name="Gazis R."/>
            <person name="Huff M."/>
            <person name="Staton M."/>
            <person name="Klingeman W."/>
            <person name="Hadziabdic D."/>
        </authorList>
    </citation>
    <scope>NUCLEOTIDE SEQUENCE</scope>
    <source>
        <strain evidence="4">1262</strain>
    </source>
</reference>
<sequence length="183" mass="20999">MTVPRSQASADNNTEMNKVAIVLHTNYTKLGAADMPITTRFITADDEPKWRHYWTAYNEWYKRDLPEDVTTGTFARFLDDKVQMYCAVAEDENKQAIGFVTWFPHLSTASLTPTVYLNDLFVDPVVRGEGAGGKLIDFVYEHAKTELGAKSVYWHTQHFNHSAQLLYVKKADKSDFVHYKKIL</sequence>
<gene>
    <name evidence="4" type="ORF">GMORB2_7330</name>
</gene>
<feature type="domain" description="N-acetyltransferase" evidence="3">
    <location>
        <begin position="37"/>
        <end position="183"/>
    </location>
</feature>
<dbReference type="Gene3D" id="3.40.630.30">
    <property type="match status" value="1"/>
</dbReference>
<dbReference type="InterPro" id="IPR051016">
    <property type="entry name" value="Diverse_Substrate_AcTransf"/>
</dbReference>
<dbReference type="OrthoDB" id="9975416at2759"/>
<keyword evidence="2" id="KW-0012">Acyltransferase</keyword>